<dbReference type="EMBL" id="KQ234517">
    <property type="protein sequence ID" value="KMZ77068.1"/>
    <property type="molecule type" value="Genomic_DNA"/>
</dbReference>
<evidence type="ECO:0000313" key="2">
    <source>
        <dbReference type="Proteomes" id="UP000053562"/>
    </source>
</evidence>
<accession>A0A0J9UUE6</accession>
<evidence type="ECO:0000313" key="1">
    <source>
        <dbReference type="EMBL" id="KMZ77068.1"/>
    </source>
</evidence>
<dbReference type="Proteomes" id="UP000053562">
    <property type="component" value="Unassembled WGS sequence"/>
</dbReference>
<name>A0A0J9UUE6_PLAVI</name>
<gene>
    <name evidence="1" type="ORF">PVIIG_05443</name>
</gene>
<dbReference type="AlphaFoldDB" id="A0A0J9UUE6"/>
<sequence>MTILVEWKKKYSFLKDLWELYDKFNESANVNDYNAYKFMLCDNLPKNDIEPTAEHINSCKKIVKNLYSLYEDAYPNIDTIERCRILNNTLYKEIDNHSIPEPMLDTIFKESFARIKGVSERNKMCLHSPIYKEINDPEKMIHLYNFLDNMDTIEKNLIETNHENHCSCKRFLLDCVNIYNEMNKKYCTERTYEGQIKKETCPQLNEFSITYNAFRASKSHVSHKIPNLTESNDEYLSGCTFKENEQESSLRDNSGNSITKGVTTTVGAMAGISSVLTLLYKVNTNFHMRKTSIKCKKFL</sequence>
<reference evidence="1 2" key="1">
    <citation type="submission" date="2011-08" db="EMBL/GenBank/DDBJ databases">
        <title>The Genome Sequence of Plasmodium vivax India VII.</title>
        <authorList>
            <consortium name="The Broad Institute Genome Sequencing Platform"/>
            <consortium name="The Broad Institute Genome Sequencing Center for Infectious Disease"/>
            <person name="Neafsey D."/>
            <person name="Carlton J."/>
            <person name="Barnwell J."/>
            <person name="Collins W."/>
            <person name="Escalante A."/>
            <person name="Mullikin J."/>
            <person name="Saul A."/>
            <person name="Guigo R."/>
            <person name="Camara F."/>
            <person name="Young S.K."/>
            <person name="Zeng Q."/>
            <person name="Gargeya S."/>
            <person name="Fitzgerald M."/>
            <person name="Haas B."/>
            <person name="Abouelleil A."/>
            <person name="Alvarado L."/>
            <person name="Arachchi H.M."/>
            <person name="Berlin A."/>
            <person name="Brown A."/>
            <person name="Chapman S.B."/>
            <person name="Chen Z."/>
            <person name="Dunbar C."/>
            <person name="Freedman E."/>
            <person name="Gearin G."/>
            <person name="Gellesch M."/>
            <person name="Goldberg J."/>
            <person name="Griggs A."/>
            <person name="Gujja S."/>
            <person name="Heiman D."/>
            <person name="Howarth C."/>
            <person name="Larson L."/>
            <person name="Lui A."/>
            <person name="MacDonald P.J.P."/>
            <person name="Montmayeur A."/>
            <person name="Murphy C."/>
            <person name="Neiman D."/>
            <person name="Pearson M."/>
            <person name="Priest M."/>
            <person name="Roberts A."/>
            <person name="Saif S."/>
            <person name="Shea T."/>
            <person name="Shenoy N."/>
            <person name="Sisk P."/>
            <person name="Stolte C."/>
            <person name="Sykes S."/>
            <person name="Wortman J."/>
            <person name="Nusbaum C."/>
            <person name="Birren B."/>
        </authorList>
    </citation>
    <scope>NUCLEOTIDE SEQUENCE [LARGE SCALE GENOMIC DNA]</scope>
    <source>
        <strain evidence="1 2">India VII</strain>
    </source>
</reference>
<protein>
    <submittedName>
        <fullName evidence="1">Uncharacterized protein</fullName>
    </submittedName>
</protein>
<organism evidence="1 2">
    <name type="scientific">Plasmodium vivax India VII</name>
    <dbReference type="NCBI Taxonomy" id="1077284"/>
    <lineage>
        <taxon>Eukaryota</taxon>
        <taxon>Sar</taxon>
        <taxon>Alveolata</taxon>
        <taxon>Apicomplexa</taxon>
        <taxon>Aconoidasida</taxon>
        <taxon>Haemosporida</taxon>
        <taxon>Plasmodiidae</taxon>
        <taxon>Plasmodium</taxon>
        <taxon>Plasmodium (Plasmodium)</taxon>
    </lineage>
</organism>
<proteinExistence type="predicted"/>